<organism evidence="3 4">
    <name type="scientific">Giardia intestinalis (strain ATCC 50803 / WB clone C6)</name>
    <name type="common">Giardia lamblia</name>
    <dbReference type="NCBI Taxonomy" id="184922"/>
    <lineage>
        <taxon>Eukaryota</taxon>
        <taxon>Metamonada</taxon>
        <taxon>Diplomonadida</taxon>
        <taxon>Hexamitidae</taxon>
        <taxon>Giardiinae</taxon>
        <taxon>Giardia</taxon>
    </lineage>
</organism>
<gene>
    <name evidence="3" type="ORF">GL50803_0016266</name>
</gene>
<evidence type="ECO:0000313" key="4">
    <source>
        <dbReference type="Proteomes" id="UP000001548"/>
    </source>
</evidence>
<feature type="compositionally biased region" description="Basic and acidic residues" evidence="2">
    <location>
        <begin position="40"/>
        <end position="50"/>
    </location>
</feature>
<dbReference type="AlphaFoldDB" id="A8BS92"/>
<protein>
    <submittedName>
        <fullName evidence="3">Uncharacterized protein</fullName>
    </submittedName>
</protein>
<dbReference type="EMBL" id="AACB03000001">
    <property type="protein sequence ID" value="KAE8304767.1"/>
    <property type="molecule type" value="Genomic_DNA"/>
</dbReference>
<sequence length="404" mass="46055">MTTEMSGGGQPVKDASAIQQEMLLDEKQNLEAGEAVGQEPEAKETKHQQEPNDALSGSASQHPERLDRSASNAHQVPRKAKHGGNGGKAPSNKMHKSSDSPSPNAASSKRRKDTTNMTDKKSNVFASYKEVWMQQTRLRKLEAEAKMAEAKAKNATDIAEQMKLKREEADRMKREMELVMQARVDNSAELRETVKQMAASLHENAARNREDIQNKNREEAASYRASVAQMLAEKRKEWDKRQKELVAQAKAMNANAICDDPKMYWITRSKERQQKEMDRLEMERRANEDELRRLKKQEQRLMRRIEQSKQVEEEERRRYETYLTGEYRTGKSSNSPTTTTSGAKKSKAPEKTRQSRTLTKSTIEESPTRADTSILPNDPTNDQAPDYNTCEFDEENESPDHPTP</sequence>
<evidence type="ECO:0000313" key="3">
    <source>
        <dbReference type="EMBL" id="KAE8304767.1"/>
    </source>
</evidence>
<dbReference type="VEuPathDB" id="GiardiaDB:GL50803_16266"/>
<proteinExistence type="predicted"/>
<feature type="region of interest" description="Disordered" evidence="2">
    <location>
        <begin position="1"/>
        <end position="125"/>
    </location>
</feature>
<evidence type="ECO:0000256" key="1">
    <source>
        <dbReference type="SAM" id="Coils"/>
    </source>
</evidence>
<feature type="compositionally biased region" description="Polar residues" evidence="2">
    <location>
        <begin position="369"/>
        <end position="383"/>
    </location>
</feature>
<keyword evidence="4" id="KW-1185">Reference proteome</keyword>
<dbReference type="RefSeq" id="XP_001705177.1">
    <property type="nucleotide sequence ID" value="XM_001705125.1"/>
</dbReference>
<comment type="caution">
    <text evidence="3">The sequence shown here is derived from an EMBL/GenBank/DDBJ whole genome shotgun (WGS) entry which is preliminary data.</text>
</comment>
<feature type="compositionally biased region" description="Gly residues" evidence="2">
    <location>
        <begin position="1"/>
        <end position="10"/>
    </location>
</feature>
<feature type="compositionally biased region" description="Basic and acidic residues" evidence="2">
    <location>
        <begin position="269"/>
        <end position="320"/>
    </location>
</feature>
<reference evidence="3 4" key="1">
    <citation type="journal article" date="2007" name="Science">
        <title>Genomic minimalism in the early diverging intestinal parasite Giardia lamblia.</title>
        <authorList>
            <person name="Morrison H.G."/>
            <person name="McArthur A.G."/>
            <person name="Gillin F.D."/>
            <person name="Aley S.B."/>
            <person name="Adam R.D."/>
            <person name="Olsen G.J."/>
            <person name="Best A.A."/>
            <person name="Cande W.Z."/>
            <person name="Chen F."/>
            <person name="Cipriano M.J."/>
            <person name="Davids B.J."/>
            <person name="Dawson S.C."/>
            <person name="Elmendorf H.G."/>
            <person name="Hehl A.B."/>
            <person name="Holder M.E."/>
            <person name="Huse S.M."/>
            <person name="Kim U.U."/>
            <person name="Lasek-Nesselquist E."/>
            <person name="Manning G."/>
            <person name="Nigam A."/>
            <person name="Nixon J.E."/>
            <person name="Palm D."/>
            <person name="Passamaneck N.E."/>
            <person name="Prabhu A."/>
            <person name="Reich C.I."/>
            <person name="Reiner D.S."/>
            <person name="Samuelson J."/>
            <person name="Svard S.G."/>
            <person name="Sogin M.L."/>
        </authorList>
    </citation>
    <scope>NUCLEOTIDE SEQUENCE [LARGE SCALE GENOMIC DNA]</scope>
    <source>
        <strain evidence="3 4">WB C6</strain>
    </source>
</reference>
<feature type="coiled-coil region" evidence="1">
    <location>
        <begin position="133"/>
        <end position="218"/>
    </location>
</feature>
<accession>A8BS92</accession>
<name>A8BS92_GIAIC</name>
<evidence type="ECO:0000256" key="2">
    <source>
        <dbReference type="SAM" id="MobiDB-lite"/>
    </source>
</evidence>
<dbReference type="KEGG" id="gla:GL50803_0016266"/>
<dbReference type="Proteomes" id="UP000001548">
    <property type="component" value="Unassembled WGS sequence"/>
</dbReference>
<feature type="region of interest" description="Disordered" evidence="2">
    <location>
        <begin position="269"/>
        <end position="404"/>
    </location>
</feature>
<dbReference type="OMA" id="PKMYWIT"/>
<dbReference type="GeneID" id="5698053"/>
<keyword evidence="1" id="KW-0175">Coiled coil</keyword>
<dbReference type="HOGENOM" id="CLU_682310_0_0_1"/>